<evidence type="ECO:0000256" key="1">
    <source>
        <dbReference type="ARBA" id="ARBA00004370"/>
    </source>
</evidence>
<dbReference type="EMBL" id="LSMT01000071">
    <property type="protein sequence ID" value="PFX29108.1"/>
    <property type="molecule type" value="Genomic_DNA"/>
</dbReference>
<keyword evidence="15" id="KW-0675">Receptor</keyword>
<dbReference type="Gene3D" id="2.60.120.290">
    <property type="entry name" value="Spermadhesin, CUB domain"/>
    <property type="match status" value="5"/>
</dbReference>
<dbReference type="GO" id="GO:0004252">
    <property type="term" value="F:serine-type endopeptidase activity"/>
    <property type="evidence" value="ECO:0007669"/>
    <property type="project" value="TreeGrafter"/>
</dbReference>
<dbReference type="Pfam" id="PF00431">
    <property type="entry name" value="CUB"/>
    <property type="match status" value="5"/>
</dbReference>
<name>A0A2B4SKK7_STYPI</name>
<comment type="caution">
    <text evidence="9">Lacks conserved residue(s) required for the propagation of feature annotation.</text>
</comment>
<keyword evidence="3 11" id="KW-0732">Signal</keyword>
<dbReference type="AlphaFoldDB" id="A0A2B4SKK7"/>
<dbReference type="OrthoDB" id="5976933at2759"/>
<feature type="domain" description="CUB" evidence="12">
    <location>
        <begin position="432"/>
        <end position="552"/>
    </location>
</feature>
<dbReference type="SMART" id="SM00219">
    <property type="entry name" value="TyrKc"/>
    <property type="match status" value="1"/>
</dbReference>
<dbReference type="PROSITE" id="PS50835">
    <property type="entry name" value="IG_LIKE"/>
    <property type="match status" value="1"/>
</dbReference>
<evidence type="ECO:0000256" key="9">
    <source>
        <dbReference type="PROSITE-ProRule" id="PRU00059"/>
    </source>
</evidence>
<feature type="domain" description="CUB" evidence="12">
    <location>
        <begin position="204"/>
        <end position="328"/>
    </location>
</feature>
<evidence type="ECO:0000256" key="8">
    <source>
        <dbReference type="ARBA" id="ARBA00023180"/>
    </source>
</evidence>
<dbReference type="InterPro" id="IPR000719">
    <property type="entry name" value="Prot_kinase_dom"/>
</dbReference>
<dbReference type="InterPro" id="IPR000859">
    <property type="entry name" value="CUB_dom"/>
</dbReference>
<dbReference type="Pfam" id="PF07714">
    <property type="entry name" value="PK_Tyr_Ser-Thr"/>
    <property type="match status" value="1"/>
</dbReference>
<dbReference type="SMART" id="SM00042">
    <property type="entry name" value="CUB"/>
    <property type="match status" value="5"/>
</dbReference>
<dbReference type="PROSITE" id="PS00109">
    <property type="entry name" value="PROTEIN_KINASE_TYR"/>
    <property type="match status" value="1"/>
</dbReference>
<sequence>MKEKRDSSTMNWVLLLVSLMWNEKEGAAEIQDCNSVVNNTLKSPGYPNNYPSNLDCTVTLPIPNEMTMNITFIYFDVEFSEPTCRFDYLKIKTSSGLEVGTYCGQETGTSTLVTGEYVEIVFHSDTSLEKKGFLLHFTVLSNVPPRITSLDPVEPIIPGDQAWCSATGSLPIYKAIVLMEPLTVLVNTTGQARVKLYQGGNYSCVAMSKYGIDQKDFPVIECGTVINGTLTSPGYPDSYPDAMRCGTSVAIPRAMQMQIYFIDFDLEESKDCNWDFLRITNEKNDYFGLYCGEKAGKEVFVTGQYAFMAFHSDASEQKRGFKIYFTPVPFDCGSVTNNKLRSPGYPLGYPSNLDCNYSVPIPPNTQMQIMIWDLQLEDHALCRHDFLQINRKVNQRSVLLSTICGRVTNYRIAISGDFALLRFHTDNKSEQRGFEIYFLFFQDECGSLANDTLKSPGYPKNYPNSTDCDYVVHIPQAMTMNITFIDFELELDSSGCRFDYVTITDDEGTEIGRFCGRQTGKILFLTGEFFAITFHSDHSREERGFHLKFTAVPFVPPMITSPDPKVPITPGSQVSCLASGTPLIYTSIVHGQTSAVLINTTDSASIRLYEEGNYSCMANSKYGIDTAVLLVKGCGPIIKNTMRSPGYPENYPANMDCTSAVPIERGRQMEVYLSKFELEDSPSCDRDFLKITNEADQVFGVYCGKITGEKVLVNGSYALMIFHSDNDIQRRGFSIHFSIIPPLRTSLKVPEIKTIVQETESTQTTIMDQSKATLEIKVNPMQMNVTSSGSITYIVVGVASGLFLLLCFALSCWCYKIKRRDMKRRSALPPRKIVMLDQWEILPRQIEYNEELGRGAFGVVYRGTLRKRAGIDLFLTDKKFTPTEASREIAVKVLPDDPSEEQKQAFLQEISQMKLLGSHPNIISLVGCCTLQDTKFLVIEYVPYGDLLHWLRRNRQSVTDFNSLSFLPVTADKVSQNQVTDGKAKDYEDKEICNLPKETYDSGLQDSKTSLHQEHIELLTIPPKIQTNCNAPVTSTENLGYDDDDESDSNNFTVDKLFSFGWQIAQGMNHLAEKDFVHRDLAARNILVGRDGRVKVSDFGLMRKIYEDVYSLKKTKNLPVKWMAPESVLDSIFTTKSDIWSYGILLWEMATMGGVPYPTLTNSEVCRLLKTGYRMERPDMCSDEVYELMTECWREEPAARPSFHQLIERLELIISKDTPYFDFSKQDESRSYYNILTLRDDEDGS</sequence>
<comment type="subcellular location">
    <subcellularLocation>
        <location evidence="1">Membrane</location>
    </subcellularLocation>
</comment>
<dbReference type="CDD" id="cd00041">
    <property type="entry name" value="CUB"/>
    <property type="match status" value="5"/>
</dbReference>
<evidence type="ECO:0000256" key="11">
    <source>
        <dbReference type="SAM" id="SignalP"/>
    </source>
</evidence>
<dbReference type="Gene3D" id="1.10.510.10">
    <property type="entry name" value="Transferase(Phosphotransferase) domain 1"/>
    <property type="match status" value="1"/>
</dbReference>
<dbReference type="GO" id="GO:0016020">
    <property type="term" value="C:membrane"/>
    <property type="evidence" value="ECO:0007669"/>
    <property type="project" value="UniProtKB-SubCell"/>
</dbReference>
<protein>
    <submittedName>
        <fullName evidence="15">Platelet-derived growth factor receptor alpha</fullName>
    </submittedName>
</protein>
<feature type="domain" description="CUB" evidence="12">
    <location>
        <begin position="616"/>
        <end position="740"/>
    </location>
</feature>
<keyword evidence="7" id="KW-1015">Disulfide bond</keyword>
<dbReference type="InterPro" id="IPR001245">
    <property type="entry name" value="Ser-Thr/Tyr_kinase_cat_dom"/>
</dbReference>
<dbReference type="InterPro" id="IPR008266">
    <property type="entry name" value="Tyr_kinase_AS"/>
</dbReference>
<dbReference type="InterPro" id="IPR011009">
    <property type="entry name" value="Kinase-like_dom_sf"/>
</dbReference>
<dbReference type="Gene3D" id="3.30.200.20">
    <property type="entry name" value="Phosphorylase Kinase, domain 1"/>
    <property type="match status" value="1"/>
</dbReference>
<feature type="chain" id="PRO_5012428289" evidence="11">
    <location>
        <begin position="28"/>
        <end position="1245"/>
    </location>
</feature>
<dbReference type="InterPro" id="IPR007110">
    <property type="entry name" value="Ig-like_dom"/>
</dbReference>
<dbReference type="PROSITE" id="PS01180">
    <property type="entry name" value="CUB"/>
    <property type="match status" value="5"/>
</dbReference>
<feature type="transmembrane region" description="Helical" evidence="10">
    <location>
        <begin position="791"/>
        <end position="815"/>
    </location>
</feature>
<evidence type="ECO:0000256" key="4">
    <source>
        <dbReference type="ARBA" id="ARBA00022737"/>
    </source>
</evidence>
<dbReference type="GO" id="GO:0004713">
    <property type="term" value="F:protein tyrosine kinase activity"/>
    <property type="evidence" value="ECO:0007669"/>
    <property type="project" value="InterPro"/>
</dbReference>
<keyword evidence="2 10" id="KW-0812">Transmembrane</keyword>
<evidence type="ECO:0000256" key="5">
    <source>
        <dbReference type="ARBA" id="ARBA00022989"/>
    </source>
</evidence>
<dbReference type="GO" id="GO:0005615">
    <property type="term" value="C:extracellular space"/>
    <property type="evidence" value="ECO:0007669"/>
    <property type="project" value="TreeGrafter"/>
</dbReference>
<evidence type="ECO:0000256" key="3">
    <source>
        <dbReference type="ARBA" id="ARBA00022729"/>
    </source>
</evidence>
<evidence type="ECO:0000259" key="12">
    <source>
        <dbReference type="PROSITE" id="PS01180"/>
    </source>
</evidence>
<evidence type="ECO:0000259" key="13">
    <source>
        <dbReference type="PROSITE" id="PS50011"/>
    </source>
</evidence>
<reference evidence="16" key="1">
    <citation type="journal article" date="2017" name="bioRxiv">
        <title>Comparative analysis of the genomes of Stylophora pistillata and Acropora digitifera provides evidence for extensive differences between species of corals.</title>
        <authorList>
            <person name="Voolstra C.R."/>
            <person name="Li Y."/>
            <person name="Liew Y.J."/>
            <person name="Baumgarten S."/>
            <person name="Zoccola D."/>
            <person name="Flot J.-F."/>
            <person name="Tambutte S."/>
            <person name="Allemand D."/>
            <person name="Aranda M."/>
        </authorList>
    </citation>
    <scope>NUCLEOTIDE SEQUENCE [LARGE SCALE GENOMIC DNA]</scope>
</reference>
<keyword evidence="6 10" id="KW-0472">Membrane</keyword>
<dbReference type="Proteomes" id="UP000225706">
    <property type="component" value="Unassembled WGS sequence"/>
</dbReference>
<feature type="domain" description="CUB" evidence="12">
    <location>
        <begin position="336"/>
        <end position="427"/>
    </location>
</feature>
<accession>A0A2B4SKK7</accession>
<keyword evidence="8" id="KW-0325">Glycoprotein</keyword>
<dbReference type="InterPro" id="IPR020635">
    <property type="entry name" value="Tyr_kinase_cat_dom"/>
</dbReference>
<feature type="domain" description="Ig-like" evidence="14">
    <location>
        <begin position="556"/>
        <end position="620"/>
    </location>
</feature>
<evidence type="ECO:0000313" key="15">
    <source>
        <dbReference type="EMBL" id="PFX29108.1"/>
    </source>
</evidence>
<evidence type="ECO:0000256" key="2">
    <source>
        <dbReference type="ARBA" id="ARBA00022692"/>
    </source>
</evidence>
<dbReference type="PANTHER" id="PTHR24255:SF31">
    <property type="entry name" value="CUBILIN-LIKE PROTEIN"/>
    <property type="match status" value="1"/>
</dbReference>
<dbReference type="FunFam" id="1.10.510.10:FF:000743">
    <property type="entry name" value="Predicted protein"/>
    <property type="match status" value="1"/>
</dbReference>
<evidence type="ECO:0000256" key="6">
    <source>
        <dbReference type="ARBA" id="ARBA00023136"/>
    </source>
</evidence>
<dbReference type="SUPFAM" id="SSF49854">
    <property type="entry name" value="Spermadhesin, CUB domain"/>
    <property type="match status" value="5"/>
</dbReference>
<dbReference type="CDD" id="cd00192">
    <property type="entry name" value="PTKc"/>
    <property type="match status" value="1"/>
</dbReference>
<dbReference type="FunFam" id="2.60.120.290:FF:000003">
    <property type="entry name" value="Neuropilin"/>
    <property type="match status" value="1"/>
</dbReference>
<keyword evidence="4" id="KW-0677">Repeat</keyword>
<keyword evidence="5 10" id="KW-1133">Transmembrane helix</keyword>
<dbReference type="PANTHER" id="PTHR24255">
    <property type="entry name" value="COMPLEMENT COMPONENT 1, S SUBCOMPONENT-RELATED"/>
    <property type="match status" value="1"/>
</dbReference>
<evidence type="ECO:0000256" key="7">
    <source>
        <dbReference type="ARBA" id="ARBA00023157"/>
    </source>
</evidence>
<proteinExistence type="predicted"/>
<organism evidence="15 16">
    <name type="scientific">Stylophora pistillata</name>
    <name type="common">Smooth cauliflower coral</name>
    <dbReference type="NCBI Taxonomy" id="50429"/>
    <lineage>
        <taxon>Eukaryota</taxon>
        <taxon>Metazoa</taxon>
        <taxon>Cnidaria</taxon>
        <taxon>Anthozoa</taxon>
        <taxon>Hexacorallia</taxon>
        <taxon>Scleractinia</taxon>
        <taxon>Astrocoeniina</taxon>
        <taxon>Pocilloporidae</taxon>
        <taxon>Stylophora</taxon>
    </lineage>
</organism>
<comment type="caution">
    <text evidence="15">The sequence shown here is derived from an EMBL/GenBank/DDBJ whole genome shotgun (WGS) entry which is preliminary data.</text>
</comment>
<dbReference type="PROSITE" id="PS50011">
    <property type="entry name" value="PROTEIN_KINASE_DOM"/>
    <property type="match status" value="1"/>
</dbReference>
<feature type="domain" description="CUB" evidence="12">
    <location>
        <begin position="26"/>
        <end position="140"/>
    </location>
</feature>
<feature type="signal peptide" evidence="11">
    <location>
        <begin position="1"/>
        <end position="27"/>
    </location>
</feature>
<keyword evidence="16" id="KW-1185">Reference proteome</keyword>
<evidence type="ECO:0000313" key="16">
    <source>
        <dbReference type="Proteomes" id="UP000225706"/>
    </source>
</evidence>
<evidence type="ECO:0000259" key="14">
    <source>
        <dbReference type="PROSITE" id="PS50835"/>
    </source>
</evidence>
<dbReference type="SUPFAM" id="SSF56112">
    <property type="entry name" value="Protein kinase-like (PK-like)"/>
    <property type="match status" value="1"/>
</dbReference>
<evidence type="ECO:0000256" key="10">
    <source>
        <dbReference type="SAM" id="Phobius"/>
    </source>
</evidence>
<gene>
    <name evidence="15" type="primary">Pdgfra</name>
    <name evidence="15" type="ORF">AWC38_SpisGene6176</name>
</gene>
<feature type="domain" description="Protein kinase" evidence="13">
    <location>
        <begin position="846"/>
        <end position="1221"/>
    </location>
</feature>
<dbReference type="GO" id="GO:0005524">
    <property type="term" value="F:ATP binding"/>
    <property type="evidence" value="ECO:0007669"/>
    <property type="project" value="InterPro"/>
</dbReference>
<dbReference type="InterPro" id="IPR035914">
    <property type="entry name" value="Sperma_CUB_dom_sf"/>
</dbReference>